<dbReference type="EMBL" id="PCTA01000026">
    <property type="protein sequence ID" value="PIP61457.1"/>
    <property type="molecule type" value="Genomic_DNA"/>
</dbReference>
<protein>
    <submittedName>
        <fullName evidence="1">Uncharacterized protein</fullName>
    </submittedName>
</protein>
<evidence type="ECO:0000313" key="2">
    <source>
        <dbReference type="Proteomes" id="UP000231246"/>
    </source>
</evidence>
<reference evidence="1 2" key="1">
    <citation type="submission" date="2017-09" db="EMBL/GenBank/DDBJ databases">
        <title>Depth-based differentiation of microbial function through sediment-hosted aquifers and enrichment of novel symbionts in the deep terrestrial subsurface.</title>
        <authorList>
            <person name="Probst A.J."/>
            <person name="Ladd B."/>
            <person name="Jarett J.K."/>
            <person name="Geller-Mcgrath D.E."/>
            <person name="Sieber C.M."/>
            <person name="Emerson J.B."/>
            <person name="Anantharaman K."/>
            <person name="Thomas B.C."/>
            <person name="Malmstrom R."/>
            <person name="Stieglmeier M."/>
            <person name="Klingl A."/>
            <person name="Woyke T."/>
            <person name="Ryan C.M."/>
            <person name="Banfield J.F."/>
        </authorList>
    </citation>
    <scope>NUCLEOTIDE SEQUENCE [LARGE SCALE GENOMIC DNA]</scope>
    <source>
        <strain evidence="1">CG22_combo_CG10-13_8_21_14_all_38_20</strain>
    </source>
</reference>
<dbReference type="AlphaFoldDB" id="A0A2H0BUV1"/>
<dbReference type="Proteomes" id="UP000231246">
    <property type="component" value="Unassembled WGS sequence"/>
</dbReference>
<organism evidence="1 2">
    <name type="scientific">Candidatus Roizmanbacteria bacterium CG22_combo_CG10-13_8_21_14_all_38_20</name>
    <dbReference type="NCBI Taxonomy" id="1974862"/>
    <lineage>
        <taxon>Bacteria</taxon>
        <taxon>Candidatus Roizmaniibacteriota</taxon>
    </lineage>
</organism>
<evidence type="ECO:0000313" key="1">
    <source>
        <dbReference type="EMBL" id="PIP61457.1"/>
    </source>
</evidence>
<accession>A0A2H0BUV1</accession>
<comment type="caution">
    <text evidence="1">The sequence shown here is derived from an EMBL/GenBank/DDBJ whole genome shotgun (WGS) entry which is preliminary data.</text>
</comment>
<proteinExistence type="predicted"/>
<gene>
    <name evidence="1" type="ORF">COW99_04105</name>
</gene>
<sequence>MNSEQLIQQEFSPANEEIKIYQITVSCSTCGWSRTYPIQDSNLGDAQSNGLQMGYFQHSEHSSSLSAS</sequence>
<name>A0A2H0BUV1_9BACT</name>